<dbReference type="EMBL" id="DVNH01000006">
    <property type="protein sequence ID" value="HIU51180.1"/>
    <property type="molecule type" value="Genomic_DNA"/>
</dbReference>
<gene>
    <name evidence="1" type="ORF">IAB70_00920</name>
</gene>
<organism evidence="1 2">
    <name type="scientific">Candidatus Merdicola faecigallinarum</name>
    <dbReference type="NCBI Taxonomy" id="2840862"/>
    <lineage>
        <taxon>Bacteria</taxon>
        <taxon>Bacillati</taxon>
        <taxon>Bacillota</taxon>
        <taxon>Clostridia</taxon>
        <taxon>Candidatus Merdicola</taxon>
    </lineage>
</organism>
<comment type="caution">
    <text evidence="1">The sequence shown here is derived from an EMBL/GenBank/DDBJ whole genome shotgun (WGS) entry which is preliminary data.</text>
</comment>
<dbReference type="Proteomes" id="UP000824093">
    <property type="component" value="Unassembled WGS sequence"/>
</dbReference>
<dbReference type="InterPro" id="IPR009229">
    <property type="entry name" value="AgrD"/>
</dbReference>
<sequence>MLKMLAKMAEKYAKATNTACIIFGLIHQPKMPKSLIKKD</sequence>
<evidence type="ECO:0000313" key="1">
    <source>
        <dbReference type="EMBL" id="HIU51180.1"/>
    </source>
</evidence>
<accession>A0A9D1M031</accession>
<dbReference type="NCBIfam" id="TIGR04223">
    <property type="entry name" value="quorum_AgrD"/>
    <property type="match status" value="1"/>
</dbReference>
<proteinExistence type="predicted"/>
<name>A0A9D1M031_9FIRM</name>
<reference evidence="1" key="1">
    <citation type="submission" date="2020-10" db="EMBL/GenBank/DDBJ databases">
        <authorList>
            <person name="Gilroy R."/>
        </authorList>
    </citation>
    <scope>NUCLEOTIDE SEQUENCE</scope>
    <source>
        <strain evidence="1">CHK195-15760</strain>
    </source>
</reference>
<reference evidence="1" key="2">
    <citation type="journal article" date="2021" name="PeerJ">
        <title>Extensive microbial diversity within the chicken gut microbiome revealed by metagenomics and culture.</title>
        <authorList>
            <person name="Gilroy R."/>
            <person name="Ravi A."/>
            <person name="Getino M."/>
            <person name="Pursley I."/>
            <person name="Horton D.L."/>
            <person name="Alikhan N.F."/>
            <person name="Baker D."/>
            <person name="Gharbi K."/>
            <person name="Hall N."/>
            <person name="Watson M."/>
            <person name="Adriaenssens E.M."/>
            <person name="Foster-Nyarko E."/>
            <person name="Jarju S."/>
            <person name="Secka A."/>
            <person name="Antonio M."/>
            <person name="Oren A."/>
            <person name="Chaudhuri R.R."/>
            <person name="La Ragione R."/>
            <person name="Hildebrand F."/>
            <person name="Pallen M.J."/>
        </authorList>
    </citation>
    <scope>NUCLEOTIDE SEQUENCE</scope>
    <source>
        <strain evidence="1">CHK195-15760</strain>
    </source>
</reference>
<dbReference type="AlphaFoldDB" id="A0A9D1M031"/>
<evidence type="ECO:0000313" key="2">
    <source>
        <dbReference type="Proteomes" id="UP000824093"/>
    </source>
</evidence>
<protein>
    <submittedName>
        <fullName evidence="1">Cyclic lactone autoinducer peptide</fullName>
    </submittedName>
</protein>